<reference evidence="2 3" key="1">
    <citation type="submission" date="2015-08" db="EMBL/GenBank/DDBJ databases">
        <title>Next Generation Sequencing and Analysis of the Genome of Puccinia sorghi L Schw, the Causal Agent of Maize Common Rust.</title>
        <authorList>
            <person name="Rochi L."/>
            <person name="Burguener G."/>
            <person name="Darino M."/>
            <person name="Turjanski A."/>
            <person name="Kreff E."/>
            <person name="Dieguez M.J."/>
            <person name="Sacco F."/>
        </authorList>
    </citation>
    <scope>NUCLEOTIDE SEQUENCE [LARGE SCALE GENOMIC DNA]</scope>
    <source>
        <strain evidence="2 3">RO10H11247</strain>
    </source>
</reference>
<feature type="compositionally biased region" description="Acidic residues" evidence="1">
    <location>
        <begin position="171"/>
        <end position="180"/>
    </location>
</feature>
<feature type="compositionally biased region" description="Polar residues" evidence="1">
    <location>
        <begin position="65"/>
        <end position="77"/>
    </location>
</feature>
<feature type="region of interest" description="Disordered" evidence="1">
    <location>
        <begin position="56"/>
        <end position="195"/>
    </location>
</feature>
<dbReference type="Proteomes" id="UP000037035">
    <property type="component" value="Unassembled WGS sequence"/>
</dbReference>
<feature type="compositionally biased region" description="Low complexity" evidence="1">
    <location>
        <begin position="115"/>
        <end position="157"/>
    </location>
</feature>
<feature type="compositionally biased region" description="Polar residues" evidence="1">
    <location>
        <begin position="86"/>
        <end position="97"/>
    </location>
</feature>
<dbReference type="VEuPathDB" id="FungiDB:VP01_3713g2"/>
<sequence length="294" mass="31662">MTQTHHVTFAPDAVPLSCSPSNALISERSRKKDFPSVAKLLDGLSFQDESHPDFLLRASSRPKPRTSNPLLHRSSPSIAHPALYRRSSSANKSTALLSPSPHPLARLNTLEPTDSLTSSQSISPSSIPLLIQRSSDPTRTTTSSFSPTSSSSETRTVSLKRPYTISSASSDDSDDDESESDQSNTAENCPSDCERAARSSSAFSLGIVWQTEMGQSGRADCDPRPIVHPSLSWLSKHAVDRSTITPTTTTAAAAVNGVGRCLGNQKTAGNHLFAELLASQSLHIRQVDKRRLTQ</sequence>
<protein>
    <submittedName>
        <fullName evidence="2">Uncharacterized protein</fullName>
    </submittedName>
</protein>
<name>A0A0L6UW00_9BASI</name>
<dbReference type="EMBL" id="LAVV01008739">
    <property type="protein sequence ID" value="KNZ52045.1"/>
    <property type="molecule type" value="Genomic_DNA"/>
</dbReference>
<accession>A0A0L6UW00</accession>
<proteinExistence type="predicted"/>
<keyword evidence="3" id="KW-1185">Reference proteome</keyword>
<evidence type="ECO:0000256" key="1">
    <source>
        <dbReference type="SAM" id="MobiDB-lite"/>
    </source>
</evidence>
<organism evidence="2 3">
    <name type="scientific">Puccinia sorghi</name>
    <dbReference type="NCBI Taxonomy" id="27349"/>
    <lineage>
        <taxon>Eukaryota</taxon>
        <taxon>Fungi</taxon>
        <taxon>Dikarya</taxon>
        <taxon>Basidiomycota</taxon>
        <taxon>Pucciniomycotina</taxon>
        <taxon>Pucciniomycetes</taxon>
        <taxon>Pucciniales</taxon>
        <taxon>Pucciniaceae</taxon>
        <taxon>Puccinia</taxon>
    </lineage>
</organism>
<dbReference type="OrthoDB" id="2504309at2759"/>
<evidence type="ECO:0000313" key="2">
    <source>
        <dbReference type="EMBL" id="KNZ52045.1"/>
    </source>
</evidence>
<comment type="caution">
    <text evidence="2">The sequence shown here is derived from an EMBL/GenBank/DDBJ whole genome shotgun (WGS) entry which is preliminary data.</text>
</comment>
<evidence type="ECO:0000313" key="3">
    <source>
        <dbReference type="Proteomes" id="UP000037035"/>
    </source>
</evidence>
<gene>
    <name evidence="2" type="ORF">VP01_3713g2</name>
</gene>
<dbReference type="AlphaFoldDB" id="A0A0L6UW00"/>